<keyword evidence="8" id="KW-0408">Iron</keyword>
<dbReference type="EMBL" id="PIUM01000041">
    <property type="protein sequence ID" value="PKU21900.1"/>
    <property type="molecule type" value="Genomic_DNA"/>
</dbReference>
<dbReference type="InterPro" id="IPR017896">
    <property type="entry name" value="4Fe4S_Fe-S-bd"/>
</dbReference>
<evidence type="ECO:0000256" key="3">
    <source>
        <dbReference type="ARBA" id="ARBA00022448"/>
    </source>
</evidence>
<evidence type="ECO:0000256" key="6">
    <source>
        <dbReference type="ARBA" id="ARBA00022737"/>
    </source>
</evidence>
<evidence type="ECO:0000256" key="10">
    <source>
        <dbReference type="ARBA" id="ARBA00023231"/>
    </source>
</evidence>
<dbReference type="Proteomes" id="UP000233293">
    <property type="component" value="Unassembled WGS sequence"/>
</dbReference>
<dbReference type="PROSITE" id="PS51379">
    <property type="entry name" value="4FE4S_FER_2"/>
    <property type="match status" value="2"/>
</dbReference>
<name>A0A2N3PNE1_9PROT</name>
<evidence type="ECO:0000256" key="9">
    <source>
        <dbReference type="ARBA" id="ARBA00023014"/>
    </source>
</evidence>
<evidence type="ECO:0000256" key="5">
    <source>
        <dbReference type="ARBA" id="ARBA00022723"/>
    </source>
</evidence>
<evidence type="ECO:0000256" key="11">
    <source>
        <dbReference type="ARBA" id="ARBA00030616"/>
    </source>
</evidence>
<dbReference type="OrthoDB" id="9810688at2"/>
<comment type="caution">
    <text evidence="13">The sequence shown here is derived from an EMBL/GenBank/DDBJ whole genome shotgun (WGS) entry which is preliminary data.</text>
</comment>
<gene>
    <name evidence="13" type="primary">fdxB</name>
    <name evidence="13" type="ORF">CWS72_24215</name>
</gene>
<keyword evidence="7" id="KW-0249">Electron transport</keyword>
<dbReference type="InterPro" id="IPR017900">
    <property type="entry name" value="4Fe4S_Fe_S_CS"/>
</dbReference>
<sequence length="100" mass="10570">MTYQALTRGGQPWQPLFIQSIDGDACIGCGRCYKVCGFDVLELKAMTEDGDIVELDSDEEIEKKVMTIGNGDNCVGCGACSRVCGKSAQTHGAADIMASA</sequence>
<dbReference type="Pfam" id="PF12838">
    <property type="entry name" value="Fer4_7"/>
    <property type="match status" value="1"/>
</dbReference>
<evidence type="ECO:0000256" key="2">
    <source>
        <dbReference type="ARBA" id="ARBA00003532"/>
    </source>
</evidence>
<dbReference type="PANTHER" id="PTHR43687">
    <property type="entry name" value="ADENYLYLSULFATE REDUCTASE, BETA SUBUNIT"/>
    <property type="match status" value="1"/>
</dbReference>
<evidence type="ECO:0000256" key="4">
    <source>
        <dbReference type="ARBA" id="ARBA00022485"/>
    </source>
</evidence>
<comment type="cofactor">
    <cofactor evidence="1">
        <name>[4Fe-4S] cluster</name>
        <dbReference type="ChEBI" id="CHEBI:49883"/>
    </cofactor>
</comment>
<reference evidence="14" key="1">
    <citation type="submission" date="2017-12" db="EMBL/GenBank/DDBJ databases">
        <title>Draft genome sequence of Telmatospirillum siberiense 26-4b1T, an acidotolerant peatland alphaproteobacterium potentially involved in sulfur cycling.</title>
        <authorList>
            <person name="Hausmann B."/>
            <person name="Pjevac P."/>
            <person name="Schreck K."/>
            <person name="Herbold C.W."/>
            <person name="Daims H."/>
            <person name="Wagner M."/>
            <person name="Pester M."/>
            <person name="Loy A."/>
        </authorList>
    </citation>
    <scope>NUCLEOTIDE SEQUENCE [LARGE SCALE GENOMIC DNA]</scope>
    <source>
        <strain evidence="14">26-4b1</strain>
    </source>
</reference>
<dbReference type="RefSeq" id="WP_101253233.1">
    <property type="nucleotide sequence ID" value="NZ_PIUM01000041.1"/>
</dbReference>
<dbReference type="PANTHER" id="PTHR43687:SF1">
    <property type="entry name" value="FERREDOXIN III"/>
    <property type="match status" value="1"/>
</dbReference>
<evidence type="ECO:0000256" key="1">
    <source>
        <dbReference type="ARBA" id="ARBA00001966"/>
    </source>
</evidence>
<organism evidence="13 14">
    <name type="scientific">Telmatospirillum siberiense</name>
    <dbReference type="NCBI Taxonomy" id="382514"/>
    <lineage>
        <taxon>Bacteria</taxon>
        <taxon>Pseudomonadati</taxon>
        <taxon>Pseudomonadota</taxon>
        <taxon>Alphaproteobacteria</taxon>
        <taxon>Rhodospirillales</taxon>
        <taxon>Rhodospirillaceae</taxon>
        <taxon>Telmatospirillum</taxon>
    </lineage>
</organism>
<evidence type="ECO:0000313" key="13">
    <source>
        <dbReference type="EMBL" id="PKU21900.1"/>
    </source>
</evidence>
<dbReference type="Gene3D" id="3.30.70.20">
    <property type="match status" value="1"/>
</dbReference>
<dbReference type="NCBIfam" id="TIGR02936">
    <property type="entry name" value="fdxN_nitrog"/>
    <property type="match status" value="1"/>
</dbReference>
<keyword evidence="9" id="KW-0411">Iron-sulfur</keyword>
<dbReference type="SUPFAM" id="SSF54862">
    <property type="entry name" value="4Fe-4S ferredoxins"/>
    <property type="match status" value="1"/>
</dbReference>
<protein>
    <recommendedName>
        <fullName evidence="11">Ferredoxin III</fullName>
    </recommendedName>
</protein>
<dbReference type="GO" id="GO:0051539">
    <property type="term" value="F:4 iron, 4 sulfur cluster binding"/>
    <property type="evidence" value="ECO:0007669"/>
    <property type="project" value="UniProtKB-KW"/>
</dbReference>
<dbReference type="GO" id="GO:0046872">
    <property type="term" value="F:metal ion binding"/>
    <property type="evidence" value="ECO:0007669"/>
    <property type="project" value="UniProtKB-KW"/>
</dbReference>
<proteinExistence type="predicted"/>
<dbReference type="AlphaFoldDB" id="A0A2N3PNE1"/>
<evidence type="ECO:0000256" key="8">
    <source>
        <dbReference type="ARBA" id="ARBA00023004"/>
    </source>
</evidence>
<comment type="function">
    <text evidence="2">Ferredoxins are iron-sulfur proteins that transfer electrons in a wide variety of metabolic reactions.</text>
</comment>
<keyword evidence="14" id="KW-1185">Reference proteome</keyword>
<accession>A0A2N3PNE1</accession>
<evidence type="ECO:0000256" key="7">
    <source>
        <dbReference type="ARBA" id="ARBA00022982"/>
    </source>
</evidence>
<dbReference type="InterPro" id="IPR050572">
    <property type="entry name" value="Fe-S_Ferredoxin"/>
</dbReference>
<feature type="domain" description="4Fe-4S ferredoxin-type" evidence="12">
    <location>
        <begin position="17"/>
        <end position="46"/>
    </location>
</feature>
<evidence type="ECO:0000259" key="12">
    <source>
        <dbReference type="PROSITE" id="PS51379"/>
    </source>
</evidence>
<keyword evidence="3" id="KW-0813">Transport</keyword>
<keyword evidence="5" id="KW-0479">Metal-binding</keyword>
<keyword evidence="10" id="KW-0535">Nitrogen fixation</keyword>
<keyword evidence="4" id="KW-0004">4Fe-4S</keyword>
<dbReference type="PROSITE" id="PS00198">
    <property type="entry name" value="4FE4S_FER_1"/>
    <property type="match status" value="2"/>
</dbReference>
<evidence type="ECO:0000313" key="14">
    <source>
        <dbReference type="Proteomes" id="UP000233293"/>
    </source>
</evidence>
<feature type="domain" description="4Fe-4S ferredoxin-type" evidence="12">
    <location>
        <begin position="64"/>
        <end position="94"/>
    </location>
</feature>
<keyword evidence="6" id="KW-0677">Repeat</keyword>
<dbReference type="InterPro" id="IPR014283">
    <property type="entry name" value="FdIII_4_nif"/>
</dbReference>